<dbReference type="RefSeq" id="WP_091314545.1">
    <property type="nucleotide sequence ID" value="NZ_FNSO01000004.1"/>
</dbReference>
<reference evidence="3" key="1">
    <citation type="submission" date="2016-10" db="EMBL/GenBank/DDBJ databases">
        <authorList>
            <person name="Varghese N."/>
            <person name="Submissions S."/>
        </authorList>
    </citation>
    <scope>NUCLEOTIDE SEQUENCE [LARGE SCALE GENOMIC DNA]</scope>
    <source>
        <strain evidence="3">DSM 44544</strain>
    </source>
</reference>
<dbReference type="PANTHER" id="PTHR43649:SF12">
    <property type="entry name" value="DIACETYLCHITOBIOSE BINDING PROTEIN DASA"/>
    <property type="match status" value="1"/>
</dbReference>
<name>A0A1H4Y4Q8_9PSEU</name>
<evidence type="ECO:0000313" key="3">
    <source>
        <dbReference type="Proteomes" id="UP000199622"/>
    </source>
</evidence>
<dbReference type="OrthoDB" id="366726at2"/>
<evidence type="ECO:0000313" key="2">
    <source>
        <dbReference type="EMBL" id="SED12787.1"/>
    </source>
</evidence>
<proteinExistence type="predicted"/>
<feature type="signal peptide" evidence="1">
    <location>
        <begin position="1"/>
        <end position="22"/>
    </location>
</feature>
<evidence type="ECO:0000256" key="1">
    <source>
        <dbReference type="SAM" id="SignalP"/>
    </source>
</evidence>
<sequence>MKLLLRAVSVLAAFGLALSACSAHNGSSGGSTPGVAADGSATVKAKSLTVWTNAADPAYVTDAYTDFGKKFGVTMNIVKIPADSFESQVQTKWASGDRPDLLEYHATSLFWALNPASNMIDMSKMPYVAKSGDVYQSGGSYQGKVYAAITSAPVLFGLYYNKKTLADAGLSAPKTFADIENICTTLKQKNPTVTPLWESGGSGWPTQILSLLYVADAEKAKGYSTELLNKKTTMDDPSGPFTAAMAEYKKLHSMGCYNKDATTAKFEDSIKAVASGTTAMTALHSDLVSMFAAQFGDDLAKASDAIGWASPSASDATAAWAPSVSGTWYIPRTGDTDKESSALAFVQWITGAGYQDYVNAQQSFPILTGAKGPDNTPGIQQEIHAAYEANRSLAFNTNLVGFNSQSVAWMTGLLSGQYSPEQVGALAQKALAQGAKTAKLPGW</sequence>
<dbReference type="Gene3D" id="3.40.190.10">
    <property type="entry name" value="Periplasmic binding protein-like II"/>
    <property type="match status" value="2"/>
</dbReference>
<keyword evidence="3" id="KW-1185">Reference proteome</keyword>
<dbReference type="InterPro" id="IPR050490">
    <property type="entry name" value="Bact_solute-bd_prot1"/>
</dbReference>
<dbReference type="AlphaFoldDB" id="A0A1H4Y4Q8"/>
<keyword evidence="1" id="KW-0732">Signal</keyword>
<dbReference type="Proteomes" id="UP000199622">
    <property type="component" value="Unassembled WGS sequence"/>
</dbReference>
<gene>
    <name evidence="2" type="ORF">SAMN04489727_6536</name>
</gene>
<dbReference type="SUPFAM" id="SSF53850">
    <property type="entry name" value="Periplasmic binding protein-like II"/>
    <property type="match status" value="1"/>
</dbReference>
<accession>A0A1H4Y4Q8</accession>
<dbReference type="STRING" id="208445.SAMN04489727_6536"/>
<dbReference type="PANTHER" id="PTHR43649">
    <property type="entry name" value="ARABINOSE-BINDING PROTEIN-RELATED"/>
    <property type="match status" value="1"/>
</dbReference>
<dbReference type="PROSITE" id="PS51257">
    <property type="entry name" value="PROKAR_LIPOPROTEIN"/>
    <property type="match status" value="1"/>
</dbReference>
<feature type="chain" id="PRO_5011719923" evidence="1">
    <location>
        <begin position="23"/>
        <end position="443"/>
    </location>
</feature>
<dbReference type="EMBL" id="FNSO01000004">
    <property type="protein sequence ID" value="SED12787.1"/>
    <property type="molecule type" value="Genomic_DNA"/>
</dbReference>
<protein>
    <submittedName>
        <fullName evidence="2">Carbohydrate ABC transporter substrate-binding protein, CUT1 family</fullName>
    </submittedName>
</protein>
<organism evidence="2 3">
    <name type="scientific">Amycolatopsis tolypomycina</name>
    <dbReference type="NCBI Taxonomy" id="208445"/>
    <lineage>
        <taxon>Bacteria</taxon>
        <taxon>Bacillati</taxon>
        <taxon>Actinomycetota</taxon>
        <taxon>Actinomycetes</taxon>
        <taxon>Pseudonocardiales</taxon>
        <taxon>Pseudonocardiaceae</taxon>
        <taxon>Amycolatopsis</taxon>
    </lineage>
</organism>